<feature type="domain" description="DinB-like" evidence="1">
    <location>
        <begin position="11"/>
        <end position="159"/>
    </location>
</feature>
<accession>A0AAX0S6D4</accession>
<reference evidence="2 3" key="1">
    <citation type="submission" date="2017-09" db="EMBL/GenBank/DDBJ databases">
        <title>Large-scale bioinformatics analysis of Bacillus genomes uncovers conserved roles of natural products in bacterial physiology.</title>
        <authorList>
            <consortium name="Agbiome Team Llc"/>
            <person name="Bleich R.M."/>
            <person name="Kirk G.J."/>
            <person name="Santa Maria K.C."/>
            <person name="Allen S.E."/>
            <person name="Farag S."/>
            <person name="Shank E.A."/>
            <person name="Bowers A."/>
        </authorList>
    </citation>
    <scope>NUCLEOTIDE SEQUENCE [LARGE SCALE GENOMIC DNA]</scope>
    <source>
        <strain evidence="2 3">AFS003229</strain>
    </source>
</reference>
<name>A0AAX0S6D4_9BACI</name>
<dbReference type="SUPFAM" id="SSF109854">
    <property type="entry name" value="DinB/YfiT-like putative metalloenzymes"/>
    <property type="match status" value="1"/>
</dbReference>
<evidence type="ECO:0000313" key="2">
    <source>
        <dbReference type="EMBL" id="PEJ34409.1"/>
    </source>
</evidence>
<evidence type="ECO:0000259" key="1">
    <source>
        <dbReference type="Pfam" id="PF12867"/>
    </source>
</evidence>
<dbReference type="Gene3D" id="1.20.120.450">
    <property type="entry name" value="dinb family like domain"/>
    <property type="match status" value="1"/>
</dbReference>
<gene>
    <name evidence="2" type="ORF">CN689_09765</name>
</gene>
<dbReference type="Pfam" id="PF12867">
    <property type="entry name" value="DinB_2"/>
    <property type="match status" value="1"/>
</dbReference>
<dbReference type="AlphaFoldDB" id="A0AAX0S6D4"/>
<protein>
    <submittedName>
        <fullName evidence="2">PadR family transcriptional regulator</fullName>
    </submittedName>
</protein>
<dbReference type="RefSeq" id="WP_098175725.1">
    <property type="nucleotide sequence ID" value="NZ_NUEQ01000014.1"/>
</dbReference>
<sequence length="167" mass="19807">MNFIEYDLLFESRNQLIEEITELEDKTLNHKPVPDIWSIAQICHHLYLTEQAITEAIARGIRDRDYKNIIQKNIYLISDMKKKFNSPDSVLPSQKPFEISKIIDLLAESRDQLLQVLYEMDKDIVLNKKKAKHPMFGDLSLDQWIELLSLHEQRHTKQIQDIKFNIM</sequence>
<dbReference type="Proteomes" id="UP000220106">
    <property type="component" value="Unassembled WGS sequence"/>
</dbReference>
<organism evidence="2 3">
    <name type="scientific">Peribacillus butanolivorans</name>
    <dbReference type="NCBI Taxonomy" id="421767"/>
    <lineage>
        <taxon>Bacteria</taxon>
        <taxon>Bacillati</taxon>
        <taxon>Bacillota</taxon>
        <taxon>Bacilli</taxon>
        <taxon>Bacillales</taxon>
        <taxon>Bacillaceae</taxon>
        <taxon>Peribacillus</taxon>
    </lineage>
</organism>
<dbReference type="EMBL" id="NUEQ01000014">
    <property type="protein sequence ID" value="PEJ34409.1"/>
    <property type="molecule type" value="Genomic_DNA"/>
</dbReference>
<evidence type="ECO:0000313" key="3">
    <source>
        <dbReference type="Proteomes" id="UP000220106"/>
    </source>
</evidence>
<comment type="caution">
    <text evidence="2">The sequence shown here is derived from an EMBL/GenBank/DDBJ whole genome shotgun (WGS) entry which is preliminary data.</text>
</comment>
<dbReference type="InterPro" id="IPR034660">
    <property type="entry name" value="DinB/YfiT-like"/>
</dbReference>
<proteinExistence type="predicted"/>
<dbReference type="InterPro" id="IPR024775">
    <property type="entry name" value="DinB-like"/>
</dbReference>